<sequence>MSEIICQWLNEELGLSKRVEPKYFAKEFATGYLIGEVLHKYQLQDDFDQFSQSRAAISKLNNFTRIEPTLHLLGIPFDQNFAQDVIGEQHGAATRLLYQMYIALQKKKKSGLTGVAMETMRPAAPAKLQSIGTEMYRERLKTIIPRQTNVNLQKVTEQFELKAKEMNGKLAQMHNGELNKLQKVQEQLRLEDIEKLRRARRRQTEIMARIQAAIVQIPKPPLNRTLKAIEAQKMLKRRKEAEYVYKELERFEKTAMRKGSSSSISPSTRTPTLQRLRSTASVGTALLKLDSSDDYVKKIQKRLEEDTVAREQREKRRRRILMEQLTAHGAQEEILREEQLITRLMRQSQQERRIAVQLMQIRHEKDVLKQNRIFREKQYEERRKKEFQEALDREAALQKQAKLDCEEQICKVQELHDMIAAERAEARYKKHYLTCQQVMGEIVDIVTKTGEYRELTNRLIPAKLMREWKELFFTGYPLYEEASIDPMPSEPSAEQLLEVEKESLLDEKDYEEYKAMSGEWVPPKDLGFKAPAPNNNILGHVVGRLLEIVHPPKAPTPPPVFPPFPIKGCVLGKLFSGKSTCLKYLAQAYGVQVLDADSLVNKAVQAYCDNEMESTMTLPEPAANDQESKLVDSTSSAKNDSEAPVEESITKEMDLNEIPQDQISKSSDGENAIVKPSEQAQLGQMLEKQLRKGKGASDDLLIKIIIHAIKHIPENTGWILDGFPTTVDQARLFEKALTGIDSEKARGKNKRAKRSSLVKNPTGHKDSPPPFSALDFAILIDISDSAVLHRAAQPPEEAEPPVSQESISSNTDPPKDNQAQARDHIQHRIIGFLDHWEKLEKWLSAEQSILIKVNGEVEEEALRKKIEEVFLSAIFQKQNKGTVEEKKEEIPSPPPPPPPVTPPPPEPTTDSRPSSPAKPQSPKKGRGYSRSPKGSAKRKDKSAEKKEKKADTPKGKDTGQKSPKSGTPRGRSPGKKSVTPAPPETPEPIPPGPPPVLPGTAEWVYVDEPLPQDIPEYLAPYWENIDSEYGNTIKTALRNLRKEQLIVINYLYDIRSKFKNYLKRPDHKQEFVSQWQSDFTSLADDMWEDEETKAELHQRVDDLQDRLWDICDKRKDEAEHERSDIMNEGWLADHVGIFVNHFFSLMQAEVDRFQDTSRLLHDYYQGMESKIPSEATKEFTRIPLLDIFTSDMEGESEKPTRISLVPRRPQSPEQNPVKQRSKTTVAKDKEEQQQLVEITKQFLESDEKLIVDTWQTALYAITNMVAHEKQMKEMEEEKEQQALEMKEKEQLKASRTASMGSGKGSKKKPSNPKSPKGKRGGKSPGPAEPTPPIQTSEESAELQKKQEIKLKIKQEYFGALECEEAAAKSRLELIKSKAIEVCQDLLSKAEQAYKDMEMWLGARFLDEMSSIEKLIHVASHHIETSTRILYELVLEQGDFYISSDVKVIPDPPPPPPPLPIEKSVNATLKISQLSTLYEQFIQVAPEGLVSSKLFSEILADLTMNIRNDALPDLWMNLSHSAIQEITSALCLNSDVVNWRTFLLSTSLPWPYPSVSQLLDTLHRFQDTDEDRCGTIDEESYKQAQLWFTGKAEETENPTDPPFNRLEHLIKFFFIMFADQQRDPPLLDYTEMLLYFASHPDPKEGFYRALSVATGKLLQKNPEDNVLLKSLPSMDPEHGGMEEESVQNTAEATISLEEVLCVFEHGASKDGDNHRFSALHEQTGDCSKSIKHIFSEFNTEILEPIAVETLMKHPAFQDLVENCQLFKLPDIHGILHNARRVQSSEGERSTPCSQ</sequence>
<reference evidence="4" key="2">
    <citation type="submission" date="2025-09" db="UniProtKB">
        <authorList>
            <consortium name="Ensembl"/>
        </authorList>
    </citation>
    <scope>IDENTIFICATION</scope>
</reference>
<accession>A0A8C5LQP3</accession>
<feature type="region of interest" description="Disordered" evidence="2">
    <location>
        <begin position="1193"/>
        <end position="1231"/>
    </location>
</feature>
<dbReference type="GO" id="GO:0005737">
    <property type="term" value="C:cytoplasm"/>
    <property type="evidence" value="ECO:0007669"/>
    <property type="project" value="UniProtKB-ARBA"/>
</dbReference>
<feature type="region of interest" description="Disordered" evidence="2">
    <location>
        <begin position="880"/>
        <end position="1000"/>
    </location>
</feature>
<keyword evidence="1" id="KW-0175">Coiled coil</keyword>
<dbReference type="Gene3D" id="3.40.50.300">
    <property type="entry name" value="P-loop containing nucleotide triphosphate hydrolases"/>
    <property type="match status" value="1"/>
</dbReference>
<dbReference type="Gene3D" id="1.10.418.10">
    <property type="entry name" value="Calponin-like domain"/>
    <property type="match status" value="1"/>
</dbReference>
<feature type="region of interest" description="Disordered" evidence="2">
    <location>
        <begin position="256"/>
        <end position="275"/>
    </location>
</feature>
<dbReference type="InterPro" id="IPR010441">
    <property type="entry name" value="CH_2"/>
</dbReference>
<dbReference type="GO" id="GO:0097225">
    <property type="term" value="C:sperm midpiece"/>
    <property type="evidence" value="ECO:0007669"/>
    <property type="project" value="TreeGrafter"/>
</dbReference>
<dbReference type="PANTHER" id="PTHR14919:SF0">
    <property type="entry name" value="SPERM FLAGELLAR PROTEIN 2"/>
    <property type="match status" value="1"/>
</dbReference>
<feature type="compositionally biased region" description="Pro residues" evidence="2">
    <location>
        <begin position="891"/>
        <end position="907"/>
    </location>
</feature>
<feature type="compositionally biased region" description="Low complexity" evidence="2">
    <location>
        <begin position="908"/>
        <end position="920"/>
    </location>
</feature>
<evidence type="ECO:0000256" key="2">
    <source>
        <dbReference type="SAM" id="MobiDB-lite"/>
    </source>
</evidence>
<feature type="compositionally biased region" description="Polar residues" evidence="2">
    <location>
        <begin position="1211"/>
        <end position="1224"/>
    </location>
</feature>
<dbReference type="InterPro" id="IPR056199">
    <property type="entry name" value="SPEF2_C"/>
</dbReference>
<dbReference type="GO" id="GO:0002177">
    <property type="term" value="C:manchette"/>
    <property type="evidence" value="ECO:0007669"/>
    <property type="project" value="TreeGrafter"/>
</dbReference>
<dbReference type="InterPro" id="IPR054517">
    <property type="entry name" value="SPEF2_D5"/>
</dbReference>
<dbReference type="OrthoDB" id="62528at2759"/>
<feature type="region of interest" description="Disordered" evidence="2">
    <location>
        <begin position="743"/>
        <end position="770"/>
    </location>
</feature>
<dbReference type="Proteomes" id="UP000694569">
    <property type="component" value="Unplaced"/>
</dbReference>
<feature type="domain" description="Calponin-homology (CH)" evidence="3">
    <location>
        <begin position="1"/>
        <end position="105"/>
    </location>
</feature>
<dbReference type="Pfam" id="PF00406">
    <property type="entry name" value="ADK"/>
    <property type="match status" value="1"/>
</dbReference>
<feature type="region of interest" description="Disordered" evidence="2">
    <location>
        <begin position="619"/>
        <end position="650"/>
    </location>
</feature>
<feature type="compositionally biased region" description="Basic and acidic residues" evidence="2">
    <location>
        <begin position="1271"/>
        <end position="1292"/>
    </location>
</feature>
<dbReference type="Pfam" id="PF22946">
    <property type="entry name" value="SPEF2_D5"/>
    <property type="match status" value="1"/>
</dbReference>
<feature type="compositionally biased region" description="Basic and acidic residues" evidence="2">
    <location>
        <begin position="941"/>
        <end position="959"/>
    </location>
</feature>
<feature type="compositionally biased region" description="Pro residues" evidence="2">
    <location>
        <begin position="980"/>
        <end position="997"/>
    </location>
</feature>
<proteinExistence type="predicted"/>
<dbReference type="PROSITE" id="PS50021">
    <property type="entry name" value="CH"/>
    <property type="match status" value="1"/>
</dbReference>
<dbReference type="Pfam" id="PF06294">
    <property type="entry name" value="CH_2"/>
    <property type="match status" value="1"/>
</dbReference>
<dbReference type="Ensembl" id="ENSLLET00000003905.1">
    <property type="protein sequence ID" value="ENSLLEP00000003729.1"/>
    <property type="gene ID" value="ENSLLEG00000002283.1"/>
</dbReference>
<dbReference type="InterPro" id="IPR036872">
    <property type="entry name" value="CH_dom_sf"/>
</dbReference>
<evidence type="ECO:0000313" key="4">
    <source>
        <dbReference type="Ensembl" id="ENSLLEP00000003729.1"/>
    </source>
</evidence>
<dbReference type="InterPro" id="IPR027417">
    <property type="entry name" value="P-loop_NTPase"/>
</dbReference>
<reference evidence="4" key="1">
    <citation type="submission" date="2025-08" db="UniProtKB">
        <authorList>
            <consortium name="Ensembl"/>
        </authorList>
    </citation>
    <scope>IDENTIFICATION</scope>
</reference>
<dbReference type="InterPro" id="IPR052634">
    <property type="entry name" value="Sperm_flagellar-bone_growth"/>
</dbReference>
<evidence type="ECO:0000313" key="5">
    <source>
        <dbReference type="Proteomes" id="UP000694569"/>
    </source>
</evidence>
<dbReference type="InterPro" id="IPR001715">
    <property type="entry name" value="CH_dom"/>
</dbReference>
<dbReference type="PANTHER" id="PTHR14919">
    <property type="entry name" value="KPL2-RELATED"/>
    <property type="match status" value="1"/>
</dbReference>
<dbReference type="GeneTree" id="ENSGT00390000008160"/>
<dbReference type="Pfam" id="PF24082">
    <property type="entry name" value="SPEF2_C"/>
    <property type="match status" value="1"/>
</dbReference>
<keyword evidence="5" id="KW-1185">Reference proteome</keyword>
<feature type="region of interest" description="Disordered" evidence="2">
    <location>
        <begin position="1271"/>
        <end position="1342"/>
    </location>
</feature>
<protein>
    <submittedName>
        <fullName evidence="4">Sperm flagellar 2</fullName>
    </submittedName>
</protein>
<name>A0A8C5LQP3_9ANUR</name>
<gene>
    <name evidence="4" type="primary">SPEF2</name>
</gene>
<dbReference type="GO" id="GO:0007288">
    <property type="term" value="P:sperm axoneme assembly"/>
    <property type="evidence" value="ECO:0007669"/>
    <property type="project" value="TreeGrafter"/>
</dbReference>
<feature type="compositionally biased region" description="Basic residues" evidence="2">
    <location>
        <begin position="747"/>
        <end position="756"/>
    </location>
</feature>
<feature type="compositionally biased region" description="Polar residues" evidence="2">
    <location>
        <begin position="803"/>
        <end position="820"/>
    </location>
</feature>
<dbReference type="SUPFAM" id="SSF52540">
    <property type="entry name" value="P-loop containing nucleoside triphosphate hydrolases"/>
    <property type="match status" value="1"/>
</dbReference>
<feature type="coiled-coil region" evidence="1">
    <location>
        <begin position="171"/>
        <end position="213"/>
    </location>
</feature>
<organism evidence="4 5">
    <name type="scientific">Leptobrachium leishanense</name>
    <name type="common">Leishan spiny toad</name>
    <dbReference type="NCBI Taxonomy" id="445787"/>
    <lineage>
        <taxon>Eukaryota</taxon>
        <taxon>Metazoa</taxon>
        <taxon>Chordata</taxon>
        <taxon>Craniata</taxon>
        <taxon>Vertebrata</taxon>
        <taxon>Euteleostomi</taxon>
        <taxon>Amphibia</taxon>
        <taxon>Batrachia</taxon>
        <taxon>Anura</taxon>
        <taxon>Pelobatoidea</taxon>
        <taxon>Megophryidae</taxon>
        <taxon>Leptobrachium</taxon>
    </lineage>
</organism>
<feature type="compositionally biased region" description="Basic residues" evidence="2">
    <location>
        <begin position="1304"/>
        <end position="1321"/>
    </location>
</feature>
<evidence type="ECO:0000259" key="3">
    <source>
        <dbReference type="PROSITE" id="PS50021"/>
    </source>
</evidence>
<feature type="region of interest" description="Disordered" evidence="2">
    <location>
        <begin position="789"/>
        <end position="821"/>
    </location>
</feature>
<evidence type="ECO:0000256" key="1">
    <source>
        <dbReference type="SAM" id="Coils"/>
    </source>
</evidence>